<evidence type="ECO:0000313" key="2">
    <source>
        <dbReference type="Proteomes" id="UP000789920"/>
    </source>
</evidence>
<proteinExistence type="predicted"/>
<gene>
    <name evidence="1" type="ORF">RPERSI_LOCUS29642</name>
</gene>
<accession>A0ACA9SE68</accession>
<reference evidence="1" key="1">
    <citation type="submission" date="2021-06" db="EMBL/GenBank/DDBJ databases">
        <authorList>
            <person name="Kallberg Y."/>
            <person name="Tangrot J."/>
            <person name="Rosling A."/>
        </authorList>
    </citation>
    <scope>NUCLEOTIDE SEQUENCE</scope>
    <source>
        <strain evidence="1">MA461A</strain>
    </source>
</reference>
<protein>
    <submittedName>
        <fullName evidence="1">19300_t:CDS:1</fullName>
    </submittedName>
</protein>
<keyword evidence="2" id="KW-1185">Reference proteome</keyword>
<sequence>LMAMDDVLSLQAEFLILFLWYVISDLVRHLQQKEYSVLEKLAFQKKFCHICMGPL</sequence>
<organism evidence="1 2">
    <name type="scientific">Racocetra persica</name>
    <dbReference type="NCBI Taxonomy" id="160502"/>
    <lineage>
        <taxon>Eukaryota</taxon>
        <taxon>Fungi</taxon>
        <taxon>Fungi incertae sedis</taxon>
        <taxon>Mucoromycota</taxon>
        <taxon>Glomeromycotina</taxon>
        <taxon>Glomeromycetes</taxon>
        <taxon>Diversisporales</taxon>
        <taxon>Gigasporaceae</taxon>
        <taxon>Racocetra</taxon>
    </lineage>
</organism>
<dbReference type="Proteomes" id="UP000789920">
    <property type="component" value="Unassembled WGS sequence"/>
</dbReference>
<feature type="non-terminal residue" evidence="1">
    <location>
        <position position="1"/>
    </location>
</feature>
<comment type="caution">
    <text evidence="1">The sequence shown here is derived from an EMBL/GenBank/DDBJ whole genome shotgun (WGS) entry which is preliminary data.</text>
</comment>
<dbReference type="EMBL" id="CAJVQC010112552">
    <property type="protein sequence ID" value="CAG8835694.1"/>
    <property type="molecule type" value="Genomic_DNA"/>
</dbReference>
<evidence type="ECO:0000313" key="1">
    <source>
        <dbReference type="EMBL" id="CAG8835694.1"/>
    </source>
</evidence>
<name>A0ACA9SE68_9GLOM</name>